<evidence type="ECO:0000256" key="1">
    <source>
        <dbReference type="SAM" id="MobiDB-lite"/>
    </source>
</evidence>
<evidence type="ECO:0000313" key="2">
    <source>
        <dbReference type="EMBL" id="GMN71462.1"/>
    </source>
</evidence>
<sequence length="99" mass="10636">MSTAGSSHGFLSDVKVDLCHDKLSLSSSIPKRMPIRASSASVDNSNSSSQSSADCHSCNLSRFLHTIPAPTTSDDFNKALTFLFLRYVSLCAVDHRNGS</sequence>
<dbReference type="EMBL" id="BTGU01013942">
    <property type="protein sequence ID" value="GMN71462.1"/>
    <property type="molecule type" value="Genomic_DNA"/>
</dbReference>
<dbReference type="Proteomes" id="UP001187192">
    <property type="component" value="Unassembled WGS sequence"/>
</dbReference>
<comment type="caution">
    <text evidence="2">The sequence shown here is derived from an EMBL/GenBank/DDBJ whole genome shotgun (WGS) entry which is preliminary data.</text>
</comment>
<evidence type="ECO:0000313" key="3">
    <source>
        <dbReference type="EMBL" id="GMN71467.1"/>
    </source>
</evidence>
<protein>
    <submittedName>
        <fullName evidence="2">Uncharacterized protein</fullName>
    </submittedName>
</protein>
<reference evidence="2" key="1">
    <citation type="submission" date="2023-07" db="EMBL/GenBank/DDBJ databases">
        <title>draft genome sequence of fig (Ficus carica).</title>
        <authorList>
            <person name="Takahashi T."/>
            <person name="Nishimura K."/>
        </authorList>
    </citation>
    <scope>NUCLEOTIDE SEQUENCE</scope>
</reference>
<dbReference type="EMBL" id="BTGU01013943">
    <property type="protein sequence ID" value="GMN71467.1"/>
    <property type="molecule type" value="Genomic_DNA"/>
</dbReference>
<gene>
    <name evidence="2" type="ORF">TIFTF001_054101</name>
    <name evidence="3" type="ORF">TIFTF001_054102</name>
    <name evidence="4" type="ORF">TIFTF001_054103</name>
    <name evidence="5" type="ORF">TIFTF001_054104</name>
</gene>
<feature type="compositionally biased region" description="Low complexity" evidence="1">
    <location>
        <begin position="37"/>
        <end position="55"/>
    </location>
</feature>
<accession>A0AA88EB16</accession>
<organism evidence="2 6">
    <name type="scientific">Ficus carica</name>
    <name type="common">Common fig</name>
    <dbReference type="NCBI Taxonomy" id="3494"/>
    <lineage>
        <taxon>Eukaryota</taxon>
        <taxon>Viridiplantae</taxon>
        <taxon>Streptophyta</taxon>
        <taxon>Embryophyta</taxon>
        <taxon>Tracheophyta</taxon>
        <taxon>Spermatophyta</taxon>
        <taxon>Magnoliopsida</taxon>
        <taxon>eudicotyledons</taxon>
        <taxon>Gunneridae</taxon>
        <taxon>Pentapetalae</taxon>
        <taxon>rosids</taxon>
        <taxon>fabids</taxon>
        <taxon>Rosales</taxon>
        <taxon>Moraceae</taxon>
        <taxon>Ficeae</taxon>
        <taxon>Ficus</taxon>
    </lineage>
</organism>
<keyword evidence="6" id="KW-1185">Reference proteome</keyword>
<evidence type="ECO:0000313" key="5">
    <source>
        <dbReference type="EMBL" id="GMN71473.1"/>
    </source>
</evidence>
<dbReference type="AlphaFoldDB" id="A0AA88EB16"/>
<feature type="region of interest" description="Disordered" evidence="1">
    <location>
        <begin position="35"/>
        <end position="55"/>
    </location>
</feature>
<dbReference type="EMBL" id="BTGU01013945">
    <property type="protein sequence ID" value="GMN71473.1"/>
    <property type="molecule type" value="Genomic_DNA"/>
</dbReference>
<evidence type="ECO:0000313" key="6">
    <source>
        <dbReference type="Proteomes" id="UP001187192"/>
    </source>
</evidence>
<proteinExistence type="predicted"/>
<dbReference type="EMBL" id="BTGU01013944">
    <property type="protein sequence ID" value="GMN71469.1"/>
    <property type="molecule type" value="Genomic_DNA"/>
</dbReference>
<name>A0AA88EB16_FICCA</name>
<evidence type="ECO:0000313" key="4">
    <source>
        <dbReference type="EMBL" id="GMN71469.1"/>
    </source>
</evidence>